<evidence type="ECO:0000313" key="2">
    <source>
        <dbReference type="WBParaSite" id="ES5_v2.g13502.t1"/>
    </source>
</evidence>
<sequence>MSFLEENVQQNCNFNHPSPYTFVNPTTNTNTVAANINVKSTTLICPYSFANYIDNNFPNNNEAQPNSTVNVHGYSNPADVYEQLFCPPRMIAPQNYESFSNQRDEISLNTLDSNFDTIYRQDSHVVAPYICNIQQPNNHIPVMSYKHENGGAKTVVQQIFPEPPQYFNHSTNEILPPSSIETSNSEDDDTSESSSMGDSEGFIELPSLKQRKRGRPKTYHTKVDQKAAKIKAQKKYAKKMKEKLKALKFTVPTMEKENLELELKIQAMIKGCRKMLFHKDLPEMEQKVVGAIIGFQ</sequence>
<dbReference type="WBParaSite" id="ES5_v2.g13502.t1">
    <property type="protein sequence ID" value="ES5_v2.g13502.t1"/>
    <property type="gene ID" value="ES5_v2.g13502"/>
</dbReference>
<organism evidence="1 2">
    <name type="scientific">Panagrolaimus sp. ES5</name>
    <dbReference type="NCBI Taxonomy" id="591445"/>
    <lineage>
        <taxon>Eukaryota</taxon>
        <taxon>Metazoa</taxon>
        <taxon>Ecdysozoa</taxon>
        <taxon>Nematoda</taxon>
        <taxon>Chromadorea</taxon>
        <taxon>Rhabditida</taxon>
        <taxon>Tylenchina</taxon>
        <taxon>Panagrolaimomorpha</taxon>
        <taxon>Panagrolaimoidea</taxon>
        <taxon>Panagrolaimidae</taxon>
        <taxon>Panagrolaimus</taxon>
    </lineage>
</organism>
<protein>
    <submittedName>
        <fullName evidence="2">BZIP domain-containing protein</fullName>
    </submittedName>
</protein>
<name>A0AC34F8Q3_9BILA</name>
<dbReference type="Proteomes" id="UP000887579">
    <property type="component" value="Unplaced"/>
</dbReference>
<evidence type="ECO:0000313" key="1">
    <source>
        <dbReference type="Proteomes" id="UP000887579"/>
    </source>
</evidence>
<proteinExistence type="predicted"/>
<accession>A0AC34F8Q3</accession>
<reference evidence="2" key="1">
    <citation type="submission" date="2022-11" db="UniProtKB">
        <authorList>
            <consortium name="WormBaseParasite"/>
        </authorList>
    </citation>
    <scope>IDENTIFICATION</scope>
</reference>